<dbReference type="EMBL" id="BAER01000078">
    <property type="protein sequence ID" value="GAC33938.1"/>
    <property type="molecule type" value="Genomic_DNA"/>
</dbReference>
<comment type="caution">
    <text evidence="2">The sequence shown here is derived from an EMBL/GenBank/DDBJ whole genome shotgun (WGS) entry which is preliminary data.</text>
</comment>
<keyword evidence="1" id="KW-0812">Transmembrane</keyword>
<feature type="transmembrane region" description="Helical" evidence="1">
    <location>
        <begin position="12"/>
        <end position="30"/>
    </location>
</feature>
<name>K6ZYY0_9ALTE</name>
<dbReference type="OrthoDB" id="6386353at2"/>
<dbReference type="Proteomes" id="UP000006322">
    <property type="component" value="Unassembled WGS sequence"/>
</dbReference>
<reference evidence="3" key="1">
    <citation type="journal article" date="2014" name="Environ. Microbiol.">
        <title>Comparative genomics of the marine bacterial genus Glaciecola reveals the high degree of genomic diversity and genomic characteristic for cold adaptation.</title>
        <authorList>
            <person name="Qin Q.L."/>
            <person name="Xie B.B."/>
            <person name="Yu Y."/>
            <person name="Shu Y.L."/>
            <person name="Rong J.C."/>
            <person name="Zhang Y.J."/>
            <person name="Zhao D.L."/>
            <person name="Chen X.L."/>
            <person name="Zhang X.Y."/>
            <person name="Chen B."/>
            <person name="Zhou B.C."/>
            <person name="Zhang Y.Z."/>
        </authorList>
    </citation>
    <scope>NUCLEOTIDE SEQUENCE [LARGE SCALE GENOMIC DNA]</scope>
    <source>
        <strain evidence="3">LMG 21857</strain>
    </source>
</reference>
<keyword evidence="1" id="KW-0472">Membrane</keyword>
<dbReference type="RefSeq" id="WP_007105704.1">
    <property type="nucleotide sequence ID" value="NZ_BAER01000078.1"/>
</dbReference>
<sequence>MTDQTKAPFISFKFDVMTFLALCGAMYLAYTAHSANMENTAKLSALLTKYEQTLDAAIAGDDVTLKRYRNNIKKTLDSLSPKERELMLALLKVEREGKAD</sequence>
<dbReference type="AlphaFoldDB" id="K6ZYY0"/>
<protein>
    <submittedName>
        <fullName evidence="2">Uncharacterized protein</fullName>
    </submittedName>
</protein>
<accession>K6ZYY0</accession>
<gene>
    <name evidence="2" type="ORF">GPLA_3045</name>
</gene>
<proteinExistence type="predicted"/>
<dbReference type="STRING" id="1129793.GPLA_3045"/>
<evidence type="ECO:0000313" key="3">
    <source>
        <dbReference type="Proteomes" id="UP000006322"/>
    </source>
</evidence>
<keyword evidence="1" id="KW-1133">Transmembrane helix</keyword>
<organism evidence="2 3">
    <name type="scientific">Paraglaciecola polaris LMG 21857</name>
    <dbReference type="NCBI Taxonomy" id="1129793"/>
    <lineage>
        <taxon>Bacteria</taxon>
        <taxon>Pseudomonadati</taxon>
        <taxon>Pseudomonadota</taxon>
        <taxon>Gammaproteobacteria</taxon>
        <taxon>Alteromonadales</taxon>
        <taxon>Alteromonadaceae</taxon>
        <taxon>Paraglaciecola</taxon>
    </lineage>
</organism>
<evidence type="ECO:0000313" key="2">
    <source>
        <dbReference type="EMBL" id="GAC33938.1"/>
    </source>
</evidence>
<evidence type="ECO:0000256" key="1">
    <source>
        <dbReference type="SAM" id="Phobius"/>
    </source>
</evidence>
<keyword evidence="3" id="KW-1185">Reference proteome</keyword>